<reference evidence="1 2" key="1">
    <citation type="journal article" date="2018" name="BMC Genomics">
        <title>Genes significantly associated with lineage II food isolates of Listeria monocytogenes.</title>
        <authorList>
            <person name="Pirone-Davies C."/>
            <person name="Chen Y."/>
            <person name="Pightling A."/>
            <person name="Ryan G."/>
            <person name="Wang Y."/>
            <person name="Yao K."/>
            <person name="Hoffmann M."/>
            <person name="Allard M.W."/>
        </authorList>
    </citation>
    <scope>NUCLEOTIDE SEQUENCE [LARGE SCALE GENOMIC DNA]</scope>
    <source>
        <strain evidence="1 2">PNUSAL000190</strain>
    </source>
</reference>
<proteinExistence type="predicted"/>
<sequence length="160" mass="19054">MNEEHFLGFKKVLFSSERLIIISARSEESVETSHPIKINNQLIYGRDKTWLESLHQNTNQLILTIEIDFEDESKLQKMVFNGLIFYSSTELDTYEKSKWSTSWLTSQSNFEIIEQSDLINERVKIRSDYNIQDFKHYRISTYDYIIDVIAKTYQLKEAHK</sequence>
<dbReference type="AlphaFoldDB" id="A0AB37N589"/>
<accession>A0AB37N589</accession>
<evidence type="ECO:0000313" key="1">
    <source>
        <dbReference type="EMBL" id="RJZ18249.1"/>
    </source>
</evidence>
<dbReference type="Proteomes" id="UP000285054">
    <property type="component" value="Unassembled WGS sequence"/>
</dbReference>
<evidence type="ECO:0000313" key="2">
    <source>
        <dbReference type="Proteomes" id="UP000285054"/>
    </source>
</evidence>
<gene>
    <name evidence="1" type="ORF">DYZ50_02920</name>
</gene>
<protein>
    <submittedName>
        <fullName evidence="1">Uncharacterized protein</fullName>
    </submittedName>
</protein>
<organism evidence="1 2">
    <name type="scientific">Listeria monocytogenes</name>
    <dbReference type="NCBI Taxonomy" id="1639"/>
    <lineage>
        <taxon>Bacteria</taxon>
        <taxon>Bacillati</taxon>
        <taxon>Bacillota</taxon>
        <taxon>Bacilli</taxon>
        <taxon>Bacillales</taxon>
        <taxon>Listeriaceae</taxon>
        <taxon>Listeria</taxon>
    </lineage>
</organism>
<comment type="caution">
    <text evidence="1">The sequence shown here is derived from an EMBL/GenBank/DDBJ whole genome shotgun (WGS) entry which is preliminary data.</text>
</comment>
<dbReference type="EMBL" id="QXKO01000011">
    <property type="protein sequence ID" value="RJZ18249.1"/>
    <property type="molecule type" value="Genomic_DNA"/>
</dbReference>
<name>A0AB37N589_LISMN</name>